<sequence>MKASQRSYRKPEAWKMKEHIRIEDELRSLRKRFNDYDLTLLNAGISKVQMEIKKDSKY</sequence>
<keyword evidence="2" id="KW-1185">Reference proteome</keyword>
<accession>A0A660KMX8</accession>
<protein>
    <submittedName>
        <fullName evidence="1">Uncharacterized protein</fullName>
    </submittedName>
</protein>
<proteinExistence type="predicted"/>
<organism evidence="1 2">
    <name type="scientific">Carpinus fangiana</name>
    <dbReference type="NCBI Taxonomy" id="176857"/>
    <lineage>
        <taxon>Eukaryota</taxon>
        <taxon>Viridiplantae</taxon>
        <taxon>Streptophyta</taxon>
        <taxon>Embryophyta</taxon>
        <taxon>Tracheophyta</taxon>
        <taxon>Spermatophyta</taxon>
        <taxon>Magnoliopsida</taxon>
        <taxon>eudicotyledons</taxon>
        <taxon>Gunneridae</taxon>
        <taxon>Pentapetalae</taxon>
        <taxon>rosids</taxon>
        <taxon>fabids</taxon>
        <taxon>Fagales</taxon>
        <taxon>Betulaceae</taxon>
        <taxon>Carpinus</taxon>
    </lineage>
</organism>
<dbReference type="AlphaFoldDB" id="A0A660KMX8"/>
<dbReference type="EMBL" id="CM017324">
    <property type="protein sequence ID" value="KAE8037767.1"/>
    <property type="molecule type" value="Genomic_DNA"/>
</dbReference>
<evidence type="ECO:0000313" key="2">
    <source>
        <dbReference type="Proteomes" id="UP000327013"/>
    </source>
</evidence>
<gene>
    <name evidence="1" type="ORF">FH972_010330</name>
</gene>
<dbReference type="Proteomes" id="UP000327013">
    <property type="component" value="Chromosome 4"/>
</dbReference>
<evidence type="ECO:0000313" key="1">
    <source>
        <dbReference type="EMBL" id="KAE8037767.1"/>
    </source>
</evidence>
<name>A0A660KMX8_9ROSI</name>
<reference evidence="1 2" key="1">
    <citation type="submission" date="2019-06" db="EMBL/GenBank/DDBJ databases">
        <title>A chromosomal-level reference genome of Carpinus fangiana (Coryloideae, Betulaceae).</title>
        <authorList>
            <person name="Yang X."/>
            <person name="Wang Z."/>
            <person name="Zhang L."/>
            <person name="Hao G."/>
            <person name="Liu J."/>
            <person name="Yang Y."/>
        </authorList>
    </citation>
    <scope>NUCLEOTIDE SEQUENCE [LARGE SCALE GENOMIC DNA]</scope>
    <source>
        <strain evidence="1">Cfa_2016G</strain>
        <tissue evidence="1">Leaf</tissue>
    </source>
</reference>